<sequence length="580" mass="68393">MQPETKVCQNCKQNFTIEPEDFNFYEKIKVPPPTWCPECRMVRRIAFRNERTLYKRNCDLCNKSFIGMYPTGTLFPVYCRNCFISDEWTADNHAVEYDFNKPFFSQFLKIFEKVPRPNIIHYRTNTNADYSNIIADVKNVYLSSSILNSENIYYSYATDESRDVVDSCFSTKLELCYENTDCLRNNSCAFLFKSKECINSFFLFDCANCISCFMSSNLRNKKYVFRNGQMKPGEYKQALEAENISNCSSVLKLKEEHKNLVKSSIHKFANIIKSENVSGDNIMNCKNTHFAYGVYNDENCKYIARVFASKDCYDLYGCTTGELLYESIVPGFQSSCNNFCNFADNLHESFYSDLCKSSKNLFACIGLRNKQYCILNKQYTKEEYEELVPKIIKHMNDMPYVDKKGRIYKYGEFFPPELSPFAYNETIDQEYFPLTKKEALEKGYKWKDREARNYQIDIKTEDLPDNIKDVTDDIINKVIECEHRGACNEQCTEAFKIISDELQFYRRMNLPLPRLCPNCRHYERLKQRNPLKLWHRTCMCNKENHHNHNAGKCEIEFETSYAPDRPEIVYCEKCYQQEVY</sequence>
<comment type="caution">
    <text evidence="1">The sequence shown here is derived from an EMBL/GenBank/DDBJ whole genome shotgun (WGS) entry which is preliminary data.</text>
</comment>
<protein>
    <recommendedName>
        <fullName evidence="3">Zinc-binding domain-containing protein</fullName>
    </recommendedName>
</protein>
<dbReference type="Proteomes" id="UP000179880">
    <property type="component" value="Unassembled WGS sequence"/>
</dbReference>
<gene>
    <name evidence="1" type="ORF">A3B93_00820</name>
</gene>
<dbReference type="EMBL" id="MFUH01000020">
    <property type="protein sequence ID" value="OGI81699.1"/>
    <property type="molecule type" value="Genomic_DNA"/>
</dbReference>
<evidence type="ECO:0000313" key="2">
    <source>
        <dbReference type="Proteomes" id="UP000179880"/>
    </source>
</evidence>
<evidence type="ECO:0008006" key="3">
    <source>
        <dbReference type="Google" id="ProtNLM"/>
    </source>
</evidence>
<proteinExistence type="predicted"/>
<name>A0A1F6WII4_9BACT</name>
<accession>A0A1F6WII4</accession>
<evidence type="ECO:0000313" key="1">
    <source>
        <dbReference type="EMBL" id="OGI81699.1"/>
    </source>
</evidence>
<organism evidence="1 2">
    <name type="scientific">Candidatus Nomurabacteria bacterium RIFCSPHIGHO2_02_FULL_42_24</name>
    <dbReference type="NCBI Taxonomy" id="1801757"/>
    <lineage>
        <taxon>Bacteria</taxon>
        <taxon>Candidatus Nomuraibacteriota</taxon>
    </lineage>
</organism>
<reference evidence="1 2" key="1">
    <citation type="journal article" date="2016" name="Nat. Commun.">
        <title>Thousands of microbial genomes shed light on interconnected biogeochemical processes in an aquifer system.</title>
        <authorList>
            <person name="Anantharaman K."/>
            <person name="Brown C.T."/>
            <person name="Hug L.A."/>
            <person name="Sharon I."/>
            <person name="Castelle C.J."/>
            <person name="Probst A.J."/>
            <person name="Thomas B.C."/>
            <person name="Singh A."/>
            <person name="Wilkins M.J."/>
            <person name="Karaoz U."/>
            <person name="Brodie E.L."/>
            <person name="Williams K.H."/>
            <person name="Hubbard S.S."/>
            <person name="Banfield J.F."/>
        </authorList>
    </citation>
    <scope>NUCLEOTIDE SEQUENCE [LARGE SCALE GENOMIC DNA]</scope>
</reference>
<dbReference type="AlphaFoldDB" id="A0A1F6WII4"/>